<evidence type="ECO:0000313" key="3">
    <source>
        <dbReference type="Proteomes" id="UP000646523"/>
    </source>
</evidence>
<sequence>MAGRFVISITAADVGTRITTRRRDPAGFRDTVGVLESWADGVLKVRKRDGTLVEIPEESLVAARVVPAAPPRPGAS</sequence>
<dbReference type="RefSeq" id="WP_189124212.1">
    <property type="nucleotide sequence ID" value="NZ_BMNH01000005.1"/>
</dbReference>
<protein>
    <recommendedName>
        <fullName evidence="1">Histone acetyltransferase Rv0428c-like SH3 domain-containing protein</fullName>
    </recommendedName>
</protein>
<dbReference type="AlphaFoldDB" id="A0A917YYF3"/>
<evidence type="ECO:0000313" key="2">
    <source>
        <dbReference type="EMBL" id="GGO67793.1"/>
    </source>
</evidence>
<proteinExistence type="predicted"/>
<reference evidence="2" key="2">
    <citation type="submission" date="2020-09" db="EMBL/GenBank/DDBJ databases">
        <authorList>
            <person name="Sun Q."/>
            <person name="Zhou Y."/>
        </authorList>
    </citation>
    <scope>NUCLEOTIDE SEQUENCE</scope>
    <source>
        <strain evidence="2">CGMCC 4.7368</strain>
    </source>
</reference>
<dbReference type="InterPro" id="IPR056934">
    <property type="entry name" value="SH3_Rv0428c"/>
</dbReference>
<feature type="domain" description="Histone acetyltransferase Rv0428c-like SH3" evidence="1">
    <location>
        <begin position="13"/>
        <end position="64"/>
    </location>
</feature>
<organism evidence="2 3">
    <name type="scientific">Nonomuraea cavernae</name>
    <dbReference type="NCBI Taxonomy" id="2045107"/>
    <lineage>
        <taxon>Bacteria</taxon>
        <taxon>Bacillati</taxon>
        <taxon>Actinomycetota</taxon>
        <taxon>Actinomycetes</taxon>
        <taxon>Streptosporangiales</taxon>
        <taxon>Streptosporangiaceae</taxon>
        <taxon>Nonomuraea</taxon>
    </lineage>
</organism>
<name>A0A917YYF3_9ACTN</name>
<accession>A0A917YYF3</accession>
<dbReference type="EMBL" id="BMNH01000005">
    <property type="protein sequence ID" value="GGO67793.1"/>
    <property type="molecule type" value="Genomic_DNA"/>
</dbReference>
<gene>
    <name evidence="2" type="ORF">GCM10012289_25110</name>
</gene>
<evidence type="ECO:0000259" key="1">
    <source>
        <dbReference type="Pfam" id="PF24551"/>
    </source>
</evidence>
<dbReference type="Proteomes" id="UP000646523">
    <property type="component" value="Unassembled WGS sequence"/>
</dbReference>
<keyword evidence="3" id="KW-1185">Reference proteome</keyword>
<comment type="caution">
    <text evidence="2">The sequence shown here is derived from an EMBL/GenBank/DDBJ whole genome shotgun (WGS) entry which is preliminary data.</text>
</comment>
<reference evidence="2" key="1">
    <citation type="journal article" date="2014" name="Int. J. Syst. Evol. Microbiol.">
        <title>Complete genome sequence of Corynebacterium casei LMG S-19264T (=DSM 44701T), isolated from a smear-ripened cheese.</title>
        <authorList>
            <consortium name="US DOE Joint Genome Institute (JGI-PGF)"/>
            <person name="Walter F."/>
            <person name="Albersmeier A."/>
            <person name="Kalinowski J."/>
            <person name="Ruckert C."/>
        </authorList>
    </citation>
    <scope>NUCLEOTIDE SEQUENCE</scope>
    <source>
        <strain evidence="2">CGMCC 4.7368</strain>
    </source>
</reference>
<dbReference type="Pfam" id="PF24551">
    <property type="entry name" value="SH3_Rv0428c"/>
    <property type="match status" value="1"/>
</dbReference>